<evidence type="ECO:0000313" key="2">
    <source>
        <dbReference type="EMBL" id="CAG6744543.1"/>
    </source>
</evidence>
<organism evidence="2">
    <name type="scientific">Cacopsylla melanoneura</name>
    <dbReference type="NCBI Taxonomy" id="428564"/>
    <lineage>
        <taxon>Eukaryota</taxon>
        <taxon>Metazoa</taxon>
        <taxon>Ecdysozoa</taxon>
        <taxon>Arthropoda</taxon>
        <taxon>Hexapoda</taxon>
        <taxon>Insecta</taxon>
        <taxon>Pterygota</taxon>
        <taxon>Neoptera</taxon>
        <taxon>Paraneoptera</taxon>
        <taxon>Hemiptera</taxon>
        <taxon>Sternorrhyncha</taxon>
        <taxon>Psylloidea</taxon>
        <taxon>Psyllidae</taxon>
        <taxon>Psyllinae</taxon>
        <taxon>Cacopsylla</taxon>
    </lineage>
</organism>
<protein>
    <submittedName>
        <fullName evidence="2">Uncharacterized protein</fullName>
    </submittedName>
</protein>
<name>A0A8D8ZB46_9HEMI</name>
<accession>A0A8D8ZB46</accession>
<keyword evidence="1" id="KW-0812">Transmembrane</keyword>
<sequence>MGVGDLKTRIFYFVKNKNFHRKRKNHPICKLRPSLDMNYIPLSPSQIQIYIIYNFITAFSPHILCLPLVLYFPLSVFSLFLALVSFISNTFSFCVHVLWGICILLSDKNVGTIEKGRREGHKTKQSPGGSST</sequence>
<feature type="transmembrane region" description="Helical" evidence="1">
    <location>
        <begin position="51"/>
        <end position="74"/>
    </location>
</feature>
<proteinExistence type="predicted"/>
<feature type="transmembrane region" description="Helical" evidence="1">
    <location>
        <begin position="80"/>
        <end position="105"/>
    </location>
</feature>
<keyword evidence="1" id="KW-1133">Transmembrane helix</keyword>
<reference evidence="2" key="1">
    <citation type="submission" date="2021-05" db="EMBL/GenBank/DDBJ databases">
        <authorList>
            <person name="Alioto T."/>
            <person name="Alioto T."/>
            <person name="Gomez Garrido J."/>
        </authorList>
    </citation>
    <scope>NUCLEOTIDE SEQUENCE</scope>
</reference>
<keyword evidence="1" id="KW-0472">Membrane</keyword>
<evidence type="ECO:0000256" key="1">
    <source>
        <dbReference type="SAM" id="Phobius"/>
    </source>
</evidence>
<dbReference type="AlphaFoldDB" id="A0A8D8ZB46"/>
<dbReference type="EMBL" id="HBUF01469178">
    <property type="protein sequence ID" value="CAG6744543.1"/>
    <property type="molecule type" value="Transcribed_RNA"/>
</dbReference>